<dbReference type="PANTHER" id="PTHR43507">
    <property type="entry name" value="NADH-UBIQUINONE OXIDOREDUCTASE CHAIN 4"/>
    <property type="match status" value="1"/>
</dbReference>
<keyword evidence="4 6" id="KW-1133">Transmembrane helix</keyword>
<evidence type="ECO:0000256" key="1">
    <source>
        <dbReference type="ARBA" id="ARBA00004141"/>
    </source>
</evidence>
<feature type="transmembrane region" description="Helical" evidence="6">
    <location>
        <begin position="332"/>
        <end position="350"/>
    </location>
</feature>
<sequence length="504" mass="52661">MELTLLLFLPLATGLLGGILGNRLVKPVAVLGGLGTLGVAVGLALNYDTALGGSQFTVDKLWVKPLGIHWALTIDGLNLALVVLTAFVYASVVVACALREQESPRLFYFHLGLGASAVLGAFLAQDLILFVLFFDLMLVPFYFLVGQWGTGDRVAATTKMVIYTLAGSLLMLAAAVATGALAASHHGRHLDFLISNLERLPLGKGTQQWIFLCFAAAFLVKMPAVPLHGWLKDAYKSMPLPVLALFSGVLSKVAAYGFLKLALPLFPDAAASFQDLLLAIGVISILYGSALAFTTNDARLVVGYSSIAQLGFILLGIFSLTSDGAQGALLQMVNHGVVTVALVMIVGVLASRAKGSEDLGSMGGIAMGAPVLAVVFLIAAFANLAMPASANFIGEFLILKGVFDSVTVVAVIACLGVAMAAVYMLRAYIRAMHGPDTNGVEQRDLSIREALPILPAIALILALALSPQPLLKRSEGPATAAVIPAAKAANIDPIQTATTAQAKR</sequence>
<dbReference type="NCBIfam" id="TIGR01972">
    <property type="entry name" value="NDH_I_M"/>
    <property type="match status" value="1"/>
</dbReference>
<organism evidence="8">
    <name type="scientific">freshwater metagenome</name>
    <dbReference type="NCBI Taxonomy" id="449393"/>
    <lineage>
        <taxon>unclassified sequences</taxon>
        <taxon>metagenomes</taxon>
        <taxon>ecological metagenomes</taxon>
    </lineage>
</organism>
<feature type="transmembrane region" description="Helical" evidence="6">
    <location>
        <begin position="161"/>
        <end position="183"/>
    </location>
</feature>
<dbReference type="GO" id="GO:0016020">
    <property type="term" value="C:membrane"/>
    <property type="evidence" value="ECO:0007669"/>
    <property type="project" value="UniProtKB-SubCell"/>
</dbReference>
<feature type="transmembrane region" description="Helical" evidence="6">
    <location>
        <begin position="79"/>
        <end position="99"/>
    </location>
</feature>
<evidence type="ECO:0000259" key="7">
    <source>
        <dbReference type="Pfam" id="PF00361"/>
    </source>
</evidence>
<name>A0A6J7EBH8_9ZZZZ</name>
<evidence type="ECO:0000256" key="2">
    <source>
        <dbReference type="ARBA" id="ARBA00009025"/>
    </source>
</evidence>
<feature type="transmembrane region" description="Helical" evidence="6">
    <location>
        <begin position="240"/>
        <end position="259"/>
    </location>
</feature>
<dbReference type="Pfam" id="PF00361">
    <property type="entry name" value="Proton_antipo_M"/>
    <property type="match status" value="1"/>
</dbReference>
<feature type="transmembrane region" description="Helical" evidence="6">
    <location>
        <begin position="271"/>
        <end position="293"/>
    </location>
</feature>
<dbReference type="GO" id="GO:0008137">
    <property type="term" value="F:NADH dehydrogenase (ubiquinone) activity"/>
    <property type="evidence" value="ECO:0007669"/>
    <property type="project" value="InterPro"/>
</dbReference>
<dbReference type="PANTHER" id="PTHR43507:SF1">
    <property type="entry name" value="NADH-UBIQUINONE OXIDOREDUCTASE CHAIN 4"/>
    <property type="match status" value="1"/>
</dbReference>
<protein>
    <submittedName>
        <fullName evidence="8">Unannotated protein</fullName>
    </submittedName>
</protein>
<comment type="subcellular location">
    <subcellularLocation>
        <location evidence="1">Membrane</location>
        <topology evidence="1">Multi-pass membrane protein</topology>
    </subcellularLocation>
</comment>
<proteinExistence type="inferred from homology"/>
<dbReference type="InterPro" id="IPR001750">
    <property type="entry name" value="ND/Mrp_TM"/>
</dbReference>
<keyword evidence="5 6" id="KW-0472">Membrane</keyword>
<dbReference type="EMBL" id="CAFBLU010000031">
    <property type="protein sequence ID" value="CAB4880582.1"/>
    <property type="molecule type" value="Genomic_DNA"/>
</dbReference>
<evidence type="ECO:0000313" key="8">
    <source>
        <dbReference type="EMBL" id="CAB4880582.1"/>
    </source>
</evidence>
<dbReference type="PRINTS" id="PR01437">
    <property type="entry name" value="NUOXDRDTASE4"/>
</dbReference>
<dbReference type="GO" id="GO:0003954">
    <property type="term" value="F:NADH dehydrogenase activity"/>
    <property type="evidence" value="ECO:0007669"/>
    <property type="project" value="TreeGrafter"/>
</dbReference>
<evidence type="ECO:0000256" key="6">
    <source>
        <dbReference type="SAM" id="Phobius"/>
    </source>
</evidence>
<comment type="similarity">
    <text evidence="2">Belongs to the complex I subunit 4 family.</text>
</comment>
<evidence type="ECO:0000256" key="4">
    <source>
        <dbReference type="ARBA" id="ARBA00022989"/>
    </source>
</evidence>
<reference evidence="8" key="1">
    <citation type="submission" date="2020-05" db="EMBL/GenBank/DDBJ databases">
        <authorList>
            <person name="Chiriac C."/>
            <person name="Salcher M."/>
            <person name="Ghai R."/>
            <person name="Kavagutti S V."/>
        </authorList>
    </citation>
    <scope>NUCLEOTIDE SEQUENCE</scope>
</reference>
<accession>A0A6J7EBH8</accession>
<feature type="transmembrane region" description="Helical" evidence="6">
    <location>
        <begin position="209"/>
        <end position="228"/>
    </location>
</feature>
<dbReference type="GO" id="GO:0042773">
    <property type="term" value="P:ATP synthesis coupled electron transport"/>
    <property type="evidence" value="ECO:0007669"/>
    <property type="project" value="InterPro"/>
</dbReference>
<feature type="transmembrane region" description="Helical" evidence="6">
    <location>
        <begin position="362"/>
        <end position="386"/>
    </location>
</feature>
<gene>
    <name evidence="8" type="ORF">UFOPK3444_01376</name>
</gene>
<feature type="domain" description="NADH:quinone oxidoreductase/Mrp antiporter transmembrane" evidence="7">
    <location>
        <begin position="124"/>
        <end position="414"/>
    </location>
</feature>
<dbReference type="InterPro" id="IPR003918">
    <property type="entry name" value="NADH_UbQ_OxRdtase"/>
</dbReference>
<feature type="transmembrane region" description="Helical" evidence="6">
    <location>
        <begin position="406"/>
        <end position="429"/>
    </location>
</feature>
<feature type="transmembrane region" description="Helical" evidence="6">
    <location>
        <begin position="130"/>
        <end position="149"/>
    </location>
</feature>
<feature type="transmembrane region" description="Helical" evidence="6">
    <location>
        <begin position="106"/>
        <end position="124"/>
    </location>
</feature>
<dbReference type="GO" id="GO:0048039">
    <property type="term" value="F:ubiquinone binding"/>
    <property type="evidence" value="ECO:0007669"/>
    <property type="project" value="TreeGrafter"/>
</dbReference>
<feature type="transmembrane region" description="Helical" evidence="6">
    <location>
        <begin position="300"/>
        <end position="320"/>
    </location>
</feature>
<keyword evidence="3 6" id="KW-0812">Transmembrane</keyword>
<dbReference type="GO" id="GO:0015990">
    <property type="term" value="P:electron transport coupled proton transport"/>
    <property type="evidence" value="ECO:0007669"/>
    <property type="project" value="TreeGrafter"/>
</dbReference>
<evidence type="ECO:0000256" key="3">
    <source>
        <dbReference type="ARBA" id="ARBA00022692"/>
    </source>
</evidence>
<dbReference type="InterPro" id="IPR010227">
    <property type="entry name" value="NADH_Q_OxRdtase_chainM/4"/>
</dbReference>
<dbReference type="AlphaFoldDB" id="A0A6J7EBH8"/>
<evidence type="ECO:0000256" key="5">
    <source>
        <dbReference type="ARBA" id="ARBA00023136"/>
    </source>
</evidence>